<dbReference type="EMBL" id="QGGU01000008">
    <property type="protein sequence ID" value="PWK49220.1"/>
    <property type="molecule type" value="Genomic_DNA"/>
</dbReference>
<dbReference type="AlphaFoldDB" id="A0A316FNG4"/>
<dbReference type="Proteomes" id="UP000245790">
    <property type="component" value="Unassembled WGS sequence"/>
</dbReference>
<evidence type="ECO:0000313" key="4">
    <source>
        <dbReference type="Proteomes" id="UP000245790"/>
    </source>
</evidence>
<dbReference type="SUPFAM" id="SSF56529">
    <property type="entry name" value="FAH"/>
    <property type="match status" value="1"/>
</dbReference>
<dbReference type="PANTHER" id="PTHR11820:SF7">
    <property type="entry name" value="ACYLPYRUVASE FAHD1, MITOCHONDRIAL"/>
    <property type="match status" value="1"/>
</dbReference>
<feature type="domain" description="Fumarylacetoacetase-like C-terminal" evidence="2">
    <location>
        <begin position="30"/>
        <end position="231"/>
    </location>
</feature>
<dbReference type="InterPro" id="IPR011234">
    <property type="entry name" value="Fumarylacetoacetase-like_C"/>
</dbReference>
<reference evidence="3 4" key="1">
    <citation type="submission" date="2018-05" db="EMBL/GenBank/DDBJ databases">
        <title>Genomic Encyclopedia of Type Strains, Phase IV (KMG-IV): sequencing the most valuable type-strain genomes for metagenomic binning, comparative biology and taxonomic classification.</title>
        <authorList>
            <person name="Goeker M."/>
        </authorList>
    </citation>
    <scope>NUCLEOTIDE SEQUENCE [LARGE SCALE GENOMIC DNA]</scope>
    <source>
        <strain evidence="3 4">DSM 25350</strain>
    </source>
</reference>
<dbReference type="GO" id="GO:0046872">
    <property type="term" value="F:metal ion binding"/>
    <property type="evidence" value="ECO:0007669"/>
    <property type="project" value="UniProtKB-KW"/>
</dbReference>
<name>A0A316FNG4_9GAMM</name>
<protein>
    <submittedName>
        <fullName evidence="3">2-keto-4-pentenoate hydratase/2-oxohepta-3-ene-1,7-dioic acid hydratase in catechol pathway</fullName>
    </submittedName>
</protein>
<gene>
    <name evidence="3" type="ORF">C8D97_108130</name>
</gene>
<evidence type="ECO:0000313" key="3">
    <source>
        <dbReference type="EMBL" id="PWK49220.1"/>
    </source>
</evidence>
<organism evidence="3 4">
    <name type="scientific">Pleionea mediterranea</name>
    <dbReference type="NCBI Taxonomy" id="523701"/>
    <lineage>
        <taxon>Bacteria</taxon>
        <taxon>Pseudomonadati</taxon>
        <taxon>Pseudomonadota</taxon>
        <taxon>Gammaproteobacteria</taxon>
        <taxon>Oceanospirillales</taxon>
        <taxon>Pleioneaceae</taxon>
        <taxon>Pleionea</taxon>
    </lineage>
</organism>
<dbReference type="Pfam" id="PF01557">
    <property type="entry name" value="FAA_hydrolase"/>
    <property type="match status" value="1"/>
</dbReference>
<comment type="caution">
    <text evidence="3">The sequence shown here is derived from an EMBL/GenBank/DDBJ whole genome shotgun (WGS) entry which is preliminary data.</text>
</comment>
<sequence length="236" mass="25946">MSQPITNYQPIMNYQHQSDIDSIKRLPAGKVVCIGRNYAAHAKELGNPVPKQPVIFIKPSTSLCHWNEKVYIPAGLGECHHEVELAILIKERLTNLDETDDVVSAIAGVSLALDLTLRDLQQTLKSQGHPWEMAKAFDGACPVANWVELPSAKWLEQAEFSLSINGELRQSTTAQLMLWPVIELIRYISQTFTLQPGDMVLTGTPEGVAALQPGDKLQASLSDLLTITSKVESYGG</sequence>
<proteinExistence type="predicted"/>
<dbReference type="GO" id="GO:0018773">
    <property type="term" value="F:acetylpyruvate hydrolase activity"/>
    <property type="evidence" value="ECO:0007669"/>
    <property type="project" value="TreeGrafter"/>
</dbReference>
<dbReference type="Gene3D" id="3.90.850.10">
    <property type="entry name" value="Fumarylacetoacetase-like, C-terminal domain"/>
    <property type="match status" value="1"/>
</dbReference>
<dbReference type="PANTHER" id="PTHR11820">
    <property type="entry name" value="ACYLPYRUVASE"/>
    <property type="match status" value="1"/>
</dbReference>
<keyword evidence="4" id="KW-1185">Reference proteome</keyword>
<evidence type="ECO:0000259" key="2">
    <source>
        <dbReference type="Pfam" id="PF01557"/>
    </source>
</evidence>
<keyword evidence="1" id="KW-0479">Metal-binding</keyword>
<evidence type="ECO:0000256" key="1">
    <source>
        <dbReference type="ARBA" id="ARBA00022723"/>
    </source>
</evidence>
<dbReference type="RefSeq" id="WP_245411442.1">
    <property type="nucleotide sequence ID" value="NZ_QGGU01000008.1"/>
</dbReference>
<accession>A0A316FNG4</accession>
<dbReference type="InterPro" id="IPR036663">
    <property type="entry name" value="Fumarylacetoacetase_C_sf"/>
</dbReference>
<dbReference type="NCBIfam" id="NF007967">
    <property type="entry name" value="PRK10691.1"/>
    <property type="match status" value="1"/>
</dbReference>